<gene>
    <name evidence="1" type="ORF">HJG60_011361</name>
</gene>
<dbReference type="EMBL" id="JABVXQ010000006">
    <property type="protein sequence ID" value="KAF6104431.1"/>
    <property type="molecule type" value="Genomic_DNA"/>
</dbReference>
<dbReference type="AlphaFoldDB" id="A0A834A7K0"/>
<evidence type="ECO:0000313" key="1">
    <source>
        <dbReference type="EMBL" id="KAF6104431.1"/>
    </source>
</evidence>
<reference evidence="1 2" key="1">
    <citation type="journal article" date="2020" name="Nature">
        <title>Six reference-quality genomes reveal evolution of bat adaptations.</title>
        <authorList>
            <person name="Jebb D."/>
            <person name="Huang Z."/>
            <person name="Pippel M."/>
            <person name="Hughes G.M."/>
            <person name="Lavrichenko K."/>
            <person name="Devanna P."/>
            <person name="Winkler S."/>
            <person name="Jermiin L.S."/>
            <person name="Skirmuntt E.C."/>
            <person name="Katzourakis A."/>
            <person name="Burkitt-Gray L."/>
            <person name="Ray D.A."/>
            <person name="Sullivan K.A.M."/>
            <person name="Roscito J.G."/>
            <person name="Kirilenko B.M."/>
            <person name="Davalos L.M."/>
            <person name="Corthals A.P."/>
            <person name="Power M.L."/>
            <person name="Jones G."/>
            <person name="Ransome R.D."/>
            <person name="Dechmann D.K.N."/>
            <person name="Locatelli A.G."/>
            <person name="Puechmaille S.J."/>
            <person name="Fedrigo O."/>
            <person name="Jarvis E.D."/>
            <person name="Hiller M."/>
            <person name="Vernes S.C."/>
            <person name="Myers E.W."/>
            <person name="Teeling E.C."/>
        </authorList>
    </citation>
    <scope>NUCLEOTIDE SEQUENCE [LARGE SCALE GENOMIC DNA]</scope>
    <source>
        <strain evidence="1">Bat1K_MPI-CBG_1</strain>
    </source>
</reference>
<accession>A0A834A7K0</accession>
<dbReference type="Proteomes" id="UP000664940">
    <property type="component" value="Unassembled WGS sequence"/>
</dbReference>
<evidence type="ECO:0000313" key="2">
    <source>
        <dbReference type="Proteomes" id="UP000664940"/>
    </source>
</evidence>
<comment type="caution">
    <text evidence="1">The sequence shown here is derived from an EMBL/GenBank/DDBJ whole genome shotgun (WGS) entry which is preliminary data.</text>
</comment>
<name>A0A834A7K0_9CHIR</name>
<proteinExistence type="predicted"/>
<protein>
    <submittedName>
        <fullName evidence="1">Uncharacterized protein</fullName>
    </submittedName>
</protein>
<organism evidence="1 2">
    <name type="scientific">Phyllostomus discolor</name>
    <name type="common">pale spear-nosed bat</name>
    <dbReference type="NCBI Taxonomy" id="89673"/>
    <lineage>
        <taxon>Eukaryota</taxon>
        <taxon>Metazoa</taxon>
        <taxon>Chordata</taxon>
        <taxon>Craniata</taxon>
        <taxon>Vertebrata</taxon>
        <taxon>Euteleostomi</taxon>
        <taxon>Mammalia</taxon>
        <taxon>Eutheria</taxon>
        <taxon>Laurasiatheria</taxon>
        <taxon>Chiroptera</taxon>
        <taxon>Yangochiroptera</taxon>
        <taxon>Phyllostomidae</taxon>
        <taxon>Phyllostominae</taxon>
        <taxon>Phyllostomus</taxon>
    </lineage>
</organism>
<sequence>MLTWKSPLCRWANTRGGRGGAREGPIEEGLLPAAAVRTGAAHSPGLRTQMVKPVPAPGGLHVGWPLEEGVSEVRGAEGSGQMSSGVAGECRYLRPQPLGLDSPHLGTVAARDPTLGTVLSDLVFGKRRHLS</sequence>